<dbReference type="InterPro" id="IPR001677">
    <property type="entry name" value="TbpB_B_D"/>
</dbReference>
<dbReference type="Gene3D" id="2.40.160.90">
    <property type="match status" value="1"/>
</dbReference>
<keyword evidence="3" id="KW-1185">Reference proteome</keyword>
<dbReference type="AlphaFoldDB" id="A0A3Q8XLM6"/>
<sequence>MPTGDLVTSSAPIEGTADLTTAKQGDGSITITTGGLYRDGSAVPGATANAQYPARGTSTTNAQQSEFVGNVGASVADVMVTYYDLDQNGSDEFFTIDHHQDRVNITQPIDTISIFYGGDFAPASTVAGRTGTAMFTATDTGNADKGAAYVRVATGTGVSNSQVDYGGDVRMVADFGAGTVDGEITNLRRFGTQDAADFSLRLDGSQINGQHFDGGAVTMLQGATPVASFTDSAVTGSFLGQNADAVGGVFQGNGTRGGQDVYLGGQFIAREGQTTN</sequence>
<reference evidence="2 3" key="1">
    <citation type="submission" date="2018-09" db="EMBL/GenBank/DDBJ databases">
        <title>Marinorhizobium profundi gen. nov., sp. nov., isolated from a deep-sea sediment sample from the New Britain Trench and proposal of Marinorhizobiaceae fam. nov. in the order Rhizobiales of the class Alphaproteobacteria.</title>
        <authorList>
            <person name="Cao J."/>
        </authorList>
    </citation>
    <scope>NUCLEOTIDE SEQUENCE [LARGE SCALE GENOMIC DNA]</scope>
    <source>
        <strain evidence="2 3">WS11</strain>
    </source>
</reference>
<accession>A0A3Q8XLM6</accession>
<evidence type="ECO:0000259" key="1">
    <source>
        <dbReference type="Pfam" id="PF01298"/>
    </source>
</evidence>
<dbReference type="KEGG" id="abaw:D5400_03310"/>
<gene>
    <name evidence="2" type="ORF">D5400_03310</name>
</gene>
<dbReference type="EMBL" id="CP032509">
    <property type="protein sequence ID" value="AZN70434.1"/>
    <property type="molecule type" value="Genomic_DNA"/>
</dbReference>
<proteinExistence type="predicted"/>
<evidence type="ECO:0000313" key="3">
    <source>
        <dbReference type="Proteomes" id="UP000268192"/>
    </source>
</evidence>
<protein>
    <recommendedName>
        <fullName evidence="1">Transferrin-binding protein B C-lobe/N-lobe beta-barrel domain-containing protein</fullName>
    </recommendedName>
</protein>
<feature type="domain" description="Transferrin-binding protein B C-lobe/N-lobe beta-barrel" evidence="1">
    <location>
        <begin position="146"/>
        <end position="256"/>
    </location>
</feature>
<dbReference type="InterPro" id="IPR011250">
    <property type="entry name" value="OMP/PagP_B-barrel"/>
</dbReference>
<dbReference type="Pfam" id="PF01298">
    <property type="entry name" value="TbpB_B_D"/>
    <property type="match status" value="1"/>
</dbReference>
<dbReference type="Proteomes" id="UP000268192">
    <property type="component" value="Chromosome"/>
</dbReference>
<name>A0A3Q8XLM6_9HYPH</name>
<dbReference type="SUPFAM" id="SSF56925">
    <property type="entry name" value="OMPA-like"/>
    <property type="match status" value="1"/>
</dbReference>
<organism evidence="2 3">
    <name type="scientific">Georhizobium profundi</name>
    <dbReference type="NCBI Taxonomy" id="2341112"/>
    <lineage>
        <taxon>Bacteria</taxon>
        <taxon>Pseudomonadati</taxon>
        <taxon>Pseudomonadota</taxon>
        <taxon>Alphaproteobacteria</taxon>
        <taxon>Hyphomicrobiales</taxon>
        <taxon>Rhizobiaceae</taxon>
        <taxon>Georhizobium</taxon>
    </lineage>
</organism>
<evidence type="ECO:0000313" key="2">
    <source>
        <dbReference type="EMBL" id="AZN70434.1"/>
    </source>
</evidence>